<gene>
    <name evidence="1" type="ORF">P6U22_18780</name>
</gene>
<keyword evidence="2" id="KW-1185">Reference proteome</keyword>
<reference evidence="1 2" key="1">
    <citation type="submission" date="2023-03" db="EMBL/GenBank/DDBJ databases">
        <title>Genetic diversity of Bacillus cereus sensu lato isolates from Slovenia.</title>
        <authorList>
            <person name="Abdelli M."/>
        </authorList>
    </citation>
    <scope>NUCLEOTIDE SEQUENCE [LARGE SCALE GENOMIC DNA]</scope>
    <source>
        <strain evidence="1 2">SIBC61B</strain>
    </source>
</reference>
<evidence type="ECO:0000313" key="2">
    <source>
        <dbReference type="Proteomes" id="UP001221338"/>
    </source>
</evidence>
<evidence type="ECO:0000313" key="1">
    <source>
        <dbReference type="EMBL" id="MDG0943231.1"/>
    </source>
</evidence>
<name>A0ABT6DYH8_9BACI</name>
<protein>
    <submittedName>
        <fullName evidence="1">Uncharacterized protein</fullName>
    </submittedName>
</protein>
<dbReference type="RefSeq" id="WP_012580650.1">
    <property type="nucleotide sequence ID" value="NZ_CP040880.1"/>
</dbReference>
<organism evidence="1 2">
    <name type="scientific">Bacillus paranthracis</name>
    <dbReference type="NCBI Taxonomy" id="2026186"/>
    <lineage>
        <taxon>Bacteria</taxon>
        <taxon>Bacillati</taxon>
        <taxon>Bacillota</taxon>
        <taxon>Bacilli</taxon>
        <taxon>Bacillales</taxon>
        <taxon>Bacillaceae</taxon>
        <taxon>Bacillus</taxon>
        <taxon>Bacillus cereus group</taxon>
    </lineage>
</organism>
<accession>A0ABT6DYH8</accession>
<comment type="caution">
    <text evidence="1">The sequence shown here is derived from an EMBL/GenBank/DDBJ whole genome shotgun (WGS) entry which is preliminary data.</text>
</comment>
<sequence>MAILLGIFSKLVFCHNLVFSSSICSELKKKFSSASSGEVIFIVFSSVRQSKVI</sequence>
<proteinExistence type="predicted"/>
<dbReference type="Proteomes" id="UP001221338">
    <property type="component" value="Unassembled WGS sequence"/>
</dbReference>
<dbReference type="EMBL" id="JARPRV010000011">
    <property type="protein sequence ID" value="MDG0943231.1"/>
    <property type="molecule type" value="Genomic_DNA"/>
</dbReference>